<keyword evidence="2" id="KW-1185">Reference proteome</keyword>
<dbReference type="EMBL" id="OZ021745">
    <property type="protein sequence ID" value="CAK9312984.1"/>
    <property type="molecule type" value="Genomic_DNA"/>
</dbReference>
<evidence type="ECO:0000313" key="2">
    <source>
        <dbReference type="Proteomes" id="UP001642487"/>
    </source>
</evidence>
<organism evidence="1 2">
    <name type="scientific">Citrullus colocynthis</name>
    <name type="common">colocynth</name>
    <dbReference type="NCBI Taxonomy" id="252529"/>
    <lineage>
        <taxon>Eukaryota</taxon>
        <taxon>Viridiplantae</taxon>
        <taxon>Streptophyta</taxon>
        <taxon>Embryophyta</taxon>
        <taxon>Tracheophyta</taxon>
        <taxon>Spermatophyta</taxon>
        <taxon>Magnoliopsida</taxon>
        <taxon>eudicotyledons</taxon>
        <taxon>Gunneridae</taxon>
        <taxon>Pentapetalae</taxon>
        <taxon>rosids</taxon>
        <taxon>fabids</taxon>
        <taxon>Cucurbitales</taxon>
        <taxon>Cucurbitaceae</taxon>
        <taxon>Benincaseae</taxon>
        <taxon>Citrullus</taxon>
    </lineage>
</organism>
<proteinExistence type="predicted"/>
<name>A0ABP0XXU0_9ROSI</name>
<accession>A0ABP0XXU0</accession>
<evidence type="ECO:0000313" key="1">
    <source>
        <dbReference type="EMBL" id="CAK9312984.1"/>
    </source>
</evidence>
<dbReference type="Proteomes" id="UP001642487">
    <property type="component" value="Chromosome 11"/>
</dbReference>
<protein>
    <submittedName>
        <fullName evidence="1">Uncharacterized protein</fullName>
    </submittedName>
</protein>
<gene>
    <name evidence="1" type="ORF">CITCOLO1_LOCUS4694</name>
</gene>
<reference evidence="1 2" key="1">
    <citation type="submission" date="2024-03" db="EMBL/GenBank/DDBJ databases">
        <authorList>
            <person name="Gkanogiannis A."/>
            <person name="Becerra Lopez-Lavalle L."/>
        </authorList>
    </citation>
    <scope>NUCLEOTIDE SEQUENCE [LARGE SCALE GENOMIC DNA]</scope>
</reference>
<sequence>MGASASEHKFETDIYLNKYQHPFAINKNYFINPEICKISEEAPVVDDDDDDDYFHYFNEQELYKLMEHFMH</sequence>